<accession>A0A5J6WGD4</accession>
<organism evidence="1 2">
    <name type="scientific">Moritella marina ATCC 15381</name>
    <dbReference type="NCBI Taxonomy" id="1202962"/>
    <lineage>
        <taxon>Bacteria</taxon>
        <taxon>Pseudomonadati</taxon>
        <taxon>Pseudomonadota</taxon>
        <taxon>Gammaproteobacteria</taxon>
        <taxon>Alteromonadales</taxon>
        <taxon>Moritellaceae</taxon>
        <taxon>Moritella</taxon>
    </lineage>
</organism>
<dbReference type="KEGG" id="mmaa:FR932_03925"/>
<keyword evidence="2" id="KW-1185">Reference proteome</keyword>
<name>A0A5J6WGD4_MORMI</name>
<dbReference type="Proteomes" id="UP000327424">
    <property type="component" value="Chromosome"/>
</dbReference>
<gene>
    <name evidence="1" type="ORF">FR932_03925</name>
</gene>
<dbReference type="RefSeq" id="WP_019439356.1">
    <property type="nucleotide sequence ID" value="NZ_ALOE01000001.1"/>
</dbReference>
<protein>
    <submittedName>
        <fullName evidence="1">Uncharacterized protein</fullName>
    </submittedName>
</protein>
<dbReference type="OrthoDB" id="9933917at2"/>
<evidence type="ECO:0000313" key="2">
    <source>
        <dbReference type="Proteomes" id="UP000327424"/>
    </source>
</evidence>
<proteinExistence type="predicted"/>
<sequence length="146" mass="16994">MRIFIEKKSYRSFVSSRSLGSFQVAVLLFIIHHSTSGRANYIYLNKLHFLFDLVICEEEFSGFPKFTIPPWNIDKDLKNKIIVLVKNELIEQTYDGNKVRFALTEKGNENVLLMNEIRELSIINEKIINLSKSVTTTIFDKSKVIF</sequence>
<dbReference type="AlphaFoldDB" id="A0A5J6WGD4"/>
<evidence type="ECO:0000313" key="1">
    <source>
        <dbReference type="EMBL" id="QFI37036.1"/>
    </source>
</evidence>
<reference evidence="1 2" key="1">
    <citation type="submission" date="2019-09" db="EMBL/GenBank/DDBJ databases">
        <title>Hybrid Assembly of the complete Genome of the Deep-Sea Bacterium Moritella marina from long Nanopore and Illumina reads.</title>
        <authorList>
            <person name="Magin S."/>
            <person name="Georgoulis A."/>
            <person name="Papadimitriou K."/>
            <person name="Iliakis G."/>
            <person name="Vorgias C.E."/>
        </authorList>
    </citation>
    <scope>NUCLEOTIDE SEQUENCE [LARGE SCALE GENOMIC DNA]</scope>
    <source>
        <strain evidence="1 2">MP-1</strain>
    </source>
</reference>
<dbReference type="EMBL" id="CP044399">
    <property type="protein sequence ID" value="QFI37036.1"/>
    <property type="molecule type" value="Genomic_DNA"/>
</dbReference>